<evidence type="ECO:0000313" key="2">
    <source>
        <dbReference type="Proteomes" id="UP000316304"/>
    </source>
</evidence>
<keyword evidence="2" id="KW-1185">Reference proteome</keyword>
<proteinExistence type="predicted"/>
<name>A0A5C6BIP3_9BACT</name>
<accession>A0A5C6BIP3</accession>
<evidence type="ECO:0000313" key="1">
    <source>
        <dbReference type="EMBL" id="TWU10334.1"/>
    </source>
</evidence>
<protein>
    <submittedName>
        <fullName evidence="1">Uncharacterized protein</fullName>
    </submittedName>
</protein>
<reference evidence="1 2" key="1">
    <citation type="submission" date="2019-02" db="EMBL/GenBank/DDBJ databases">
        <title>Deep-cultivation of Planctomycetes and their phenomic and genomic characterization uncovers novel biology.</title>
        <authorList>
            <person name="Wiegand S."/>
            <person name="Jogler M."/>
            <person name="Boedeker C."/>
            <person name="Pinto D."/>
            <person name="Vollmers J."/>
            <person name="Rivas-Marin E."/>
            <person name="Kohn T."/>
            <person name="Peeters S.H."/>
            <person name="Heuer A."/>
            <person name="Rast P."/>
            <person name="Oberbeckmann S."/>
            <person name="Bunk B."/>
            <person name="Jeske O."/>
            <person name="Meyerdierks A."/>
            <person name="Storesund J.E."/>
            <person name="Kallscheuer N."/>
            <person name="Luecker S."/>
            <person name="Lage O.M."/>
            <person name="Pohl T."/>
            <person name="Merkel B.J."/>
            <person name="Hornburger P."/>
            <person name="Mueller R.-W."/>
            <person name="Bruemmer F."/>
            <person name="Labrenz M."/>
            <person name="Spormann A.M."/>
            <person name="Op Den Camp H."/>
            <person name="Overmann J."/>
            <person name="Amann R."/>
            <person name="Jetten M.S.M."/>
            <person name="Mascher T."/>
            <person name="Medema M.H."/>
            <person name="Devos D.P."/>
            <person name="Kaster A.-K."/>
            <person name="Ovreas L."/>
            <person name="Rohde M."/>
            <person name="Galperin M.Y."/>
            <person name="Jogler C."/>
        </authorList>
    </citation>
    <scope>NUCLEOTIDE SEQUENCE [LARGE SCALE GENOMIC DNA]</scope>
    <source>
        <strain evidence="1 2">Pla52o</strain>
    </source>
</reference>
<sequence>MNSDVPSSGATISDYQCSLVVQNIRKHEPLIGTNEH</sequence>
<dbReference type="EMBL" id="SJPT01000019">
    <property type="protein sequence ID" value="TWU10334.1"/>
    <property type="molecule type" value="Genomic_DNA"/>
</dbReference>
<organism evidence="1 2">
    <name type="scientific">Novipirellula galeiformis</name>
    <dbReference type="NCBI Taxonomy" id="2528004"/>
    <lineage>
        <taxon>Bacteria</taxon>
        <taxon>Pseudomonadati</taxon>
        <taxon>Planctomycetota</taxon>
        <taxon>Planctomycetia</taxon>
        <taxon>Pirellulales</taxon>
        <taxon>Pirellulaceae</taxon>
        <taxon>Novipirellula</taxon>
    </lineage>
</organism>
<gene>
    <name evidence="1" type="ORF">Pla52o_57080</name>
</gene>
<dbReference type="AlphaFoldDB" id="A0A5C6BIP3"/>
<comment type="caution">
    <text evidence="1">The sequence shown here is derived from an EMBL/GenBank/DDBJ whole genome shotgun (WGS) entry which is preliminary data.</text>
</comment>
<dbReference type="Proteomes" id="UP000316304">
    <property type="component" value="Unassembled WGS sequence"/>
</dbReference>